<keyword evidence="2" id="KW-0808">Transferase</keyword>
<feature type="domain" description="N-acetyltransferase" evidence="1">
    <location>
        <begin position="45"/>
        <end position="185"/>
    </location>
</feature>
<dbReference type="SUPFAM" id="SSF55729">
    <property type="entry name" value="Acyl-CoA N-acyltransferases (Nat)"/>
    <property type="match status" value="1"/>
</dbReference>
<accession>A0A1H9DAZ8</accession>
<dbReference type="PANTHER" id="PTHR36439">
    <property type="entry name" value="BLL4334 PROTEIN"/>
    <property type="match status" value="1"/>
</dbReference>
<dbReference type="EMBL" id="FOFU01000002">
    <property type="protein sequence ID" value="SEQ09918.1"/>
    <property type="molecule type" value="Genomic_DNA"/>
</dbReference>
<evidence type="ECO:0000259" key="1">
    <source>
        <dbReference type="PROSITE" id="PS51186"/>
    </source>
</evidence>
<organism evidence="2 3">
    <name type="scientific">Treponema bryantii</name>
    <dbReference type="NCBI Taxonomy" id="163"/>
    <lineage>
        <taxon>Bacteria</taxon>
        <taxon>Pseudomonadati</taxon>
        <taxon>Spirochaetota</taxon>
        <taxon>Spirochaetia</taxon>
        <taxon>Spirochaetales</taxon>
        <taxon>Treponemataceae</taxon>
        <taxon>Treponema</taxon>
    </lineage>
</organism>
<evidence type="ECO:0000313" key="3">
    <source>
        <dbReference type="Proteomes" id="UP000182360"/>
    </source>
</evidence>
<proteinExistence type="predicted"/>
<dbReference type="RefSeq" id="WP_074641698.1">
    <property type="nucleotide sequence ID" value="NZ_FOFU01000002.1"/>
</dbReference>
<keyword evidence="3" id="KW-1185">Reference proteome</keyword>
<reference evidence="2 3" key="1">
    <citation type="submission" date="2016-10" db="EMBL/GenBank/DDBJ databases">
        <authorList>
            <person name="de Groot N.N."/>
        </authorList>
    </citation>
    <scope>NUCLEOTIDE SEQUENCE [LARGE SCALE GENOMIC DNA]</scope>
    <source>
        <strain evidence="2 3">B25</strain>
    </source>
</reference>
<gene>
    <name evidence="2" type="ORF">SAMN04487977_102484</name>
</gene>
<dbReference type="AlphaFoldDB" id="A0A1H9DAZ8"/>
<dbReference type="Proteomes" id="UP000182360">
    <property type="component" value="Unassembled WGS sequence"/>
</dbReference>
<dbReference type="Gene3D" id="3.30.70.1280">
    <property type="entry name" value="SP0830-like domains"/>
    <property type="match status" value="1"/>
</dbReference>
<name>A0A1H9DAZ8_9SPIR</name>
<dbReference type="GO" id="GO:0016747">
    <property type="term" value="F:acyltransferase activity, transferring groups other than amino-acyl groups"/>
    <property type="evidence" value="ECO:0007669"/>
    <property type="project" value="InterPro"/>
</dbReference>
<dbReference type="InterPro" id="IPR016181">
    <property type="entry name" value="Acyl_CoA_acyltransferase"/>
</dbReference>
<dbReference type="PANTHER" id="PTHR36439:SF1">
    <property type="entry name" value="DUF1697 DOMAIN-CONTAINING PROTEIN"/>
    <property type="match status" value="1"/>
</dbReference>
<dbReference type="Gene3D" id="3.40.630.30">
    <property type="match status" value="1"/>
</dbReference>
<dbReference type="PROSITE" id="PS51186">
    <property type="entry name" value="GNAT"/>
    <property type="match status" value="1"/>
</dbReference>
<evidence type="ECO:0000313" key="2">
    <source>
        <dbReference type="EMBL" id="SEQ09918.1"/>
    </source>
</evidence>
<dbReference type="SUPFAM" id="SSF160379">
    <property type="entry name" value="SP0830-like"/>
    <property type="match status" value="1"/>
</dbReference>
<dbReference type="Pfam" id="PF08002">
    <property type="entry name" value="DUF1697"/>
    <property type="match status" value="1"/>
</dbReference>
<sequence length="185" mass="21229">MTRYIALLRGINISGKNKISMPDLKTALIEKGFADVKTYLNSGNVLFSDDEMDVVKLAERIRIIISETFQLQEYLKDHLNRDCFVFAVEEDGKIISIAFLLIQEKPANPRFPHGRVGNIMNVYTVAEKRRQGIAGNVIKQIMDFGKTQNLDFLELKAAPMGYPLYKKLGFEDACSRCKEMEYHWE</sequence>
<protein>
    <submittedName>
        <fullName evidence="2">Acetyltransferase (GNAT) family protein</fullName>
    </submittedName>
</protein>
<dbReference type="Pfam" id="PF00583">
    <property type="entry name" value="Acetyltransf_1"/>
    <property type="match status" value="1"/>
</dbReference>
<dbReference type="CDD" id="cd04301">
    <property type="entry name" value="NAT_SF"/>
    <property type="match status" value="1"/>
</dbReference>
<dbReference type="InterPro" id="IPR012545">
    <property type="entry name" value="DUF1697"/>
</dbReference>
<dbReference type="OrthoDB" id="119498at2"/>
<dbReference type="InterPro" id="IPR000182">
    <property type="entry name" value="GNAT_dom"/>
</dbReference>